<dbReference type="KEGG" id="bban:J4G43_025745"/>
<organism evidence="3">
    <name type="scientific">Bradyrhizobium barranii subsp. barranii</name>
    <dbReference type="NCBI Taxonomy" id="2823807"/>
    <lineage>
        <taxon>Bacteria</taxon>
        <taxon>Pseudomonadati</taxon>
        <taxon>Pseudomonadota</taxon>
        <taxon>Alphaproteobacteria</taxon>
        <taxon>Hyphomicrobiales</taxon>
        <taxon>Nitrobacteraceae</taxon>
        <taxon>Bradyrhizobium</taxon>
        <taxon>Bradyrhizobium barranii</taxon>
    </lineage>
</organism>
<dbReference type="EMBL" id="CP086136">
    <property type="protein sequence ID" value="UEM17337.1"/>
    <property type="molecule type" value="Genomic_DNA"/>
</dbReference>
<accession>A0A7Z0TWR4</accession>
<gene>
    <name evidence="5" type="ORF">G6321_00025185</name>
    <name evidence="3" type="ORF">G6321_43035</name>
    <name evidence="4" type="ORF">J4G43_025745</name>
    <name evidence="2" type="ORF">J4G43_27750</name>
</gene>
<evidence type="ECO:0000313" key="2">
    <source>
        <dbReference type="EMBL" id="MBO1864582.1"/>
    </source>
</evidence>
<proteinExistence type="predicted"/>
<sequence>MDRLEALVAIAHLRLRLVMIERNPQLLEGITMQIKRPIELAGLKSRLQRAKQTEARIAFTGERFDAALDAIDEAHDAAKAHVGELEHYGRELRDMVEGMVGSSNGGPNDGASSSSASGDGGQVITSEPETGA</sequence>
<evidence type="ECO:0000313" key="3">
    <source>
        <dbReference type="EMBL" id="NYY94940.1"/>
    </source>
</evidence>
<feature type="region of interest" description="Disordered" evidence="1">
    <location>
        <begin position="97"/>
        <end position="132"/>
    </location>
</feature>
<reference evidence="5 6" key="1">
    <citation type="journal article" date="2017" name="Syst. Appl. Microbiol.">
        <title>Soybeans inoculated with root zone soils of Canadian native legumes harbour diverse and novel Bradyrhizobium spp. that possess agricultural potential.</title>
        <authorList>
            <person name="Bromfield E.S.P."/>
            <person name="Cloutier S."/>
            <person name="Tambong J.T."/>
            <person name="Tran Thi T.V."/>
        </authorList>
    </citation>
    <scope>NUCLEOTIDE SEQUENCE [LARGE SCALE GENOMIC DNA]</scope>
    <source>
        <strain evidence="5 6">323S2</strain>
    </source>
</reference>
<dbReference type="Proteomes" id="UP000564836">
    <property type="component" value="Chromosome"/>
</dbReference>
<feature type="compositionally biased region" description="Polar residues" evidence="1">
    <location>
        <begin position="123"/>
        <end position="132"/>
    </location>
</feature>
<reference evidence="3" key="2">
    <citation type="submission" date="2020-06" db="EMBL/GenBank/DDBJ databases">
        <title>Whole Genome Sequence of Bradyrhizobium sp. Strain 323S2.</title>
        <authorList>
            <person name="Bromfield E.S.P."/>
        </authorList>
    </citation>
    <scope>NUCLEOTIDE SEQUENCE [LARGE SCALE GENOMIC DNA]</scope>
    <source>
        <strain evidence="3">323S2</strain>
    </source>
</reference>
<dbReference type="EMBL" id="JACBFH010000001">
    <property type="protein sequence ID" value="NYY94940.1"/>
    <property type="molecule type" value="Genomic_DNA"/>
</dbReference>
<evidence type="ECO:0000313" key="4">
    <source>
        <dbReference type="EMBL" id="UEM17337.1"/>
    </source>
</evidence>
<evidence type="ECO:0000256" key="1">
    <source>
        <dbReference type="SAM" id="MobiDB-lite"/>
    </source>
</evidence>
<dbReference type="EMBL" id="CP088280">
    <property type="protein sequence ID" value="UGX98240.1"/>
    <property type="molecule type" value="Genomic_DNA"/>
</dbReference>
<evidence type="ECO:0000313" key="5">
    <source>
        <dbReference type="EMBL" id="UGX98240.1"/>
    </source>
</evidence>
<reference evidence="6 7" key="4">
    <citation type="journal article" date="2022" name="Int. J. Syst. Evol. Microbiol.">
        <title>Strains of Bradyrhizobium barranii sp. nov. associated with legumes native to Canada are symbionts of soybeans and belong to different subspecies (subsp. barranii subsp. nov. and subsp. apii subsp. nov.) and symbiovars (sv. glycinearum and sv. septentrionale).</title>
        <authorList>
            <person name="Bromfield E.S.P."/>
            <person name="Cloutier S."/>
            <person name="Wasai-Hara S."/>
            <person name="Minamisawa K."/>
        </authorList>
    </citation>
    <scope>NUCLEOTIDE SEQUENCE [LARGE SCALE GENOMIC DNA]</scope>
    <source>
        <strain evidence="7">144S4</strain>
        <strain evidence="4 6">323S2</strain>
    </source>
</reference>
<evidence type="ECO:0000313" key="6">
    <source>
        <dbReference type="Proteomes" id="UP000564836"/>
    </source>
</evidence>
<protein>
    <submittedName>
        <fullName evidence="3">Uncharacterized protein</fullName>
    </submittedName>
</protein>
<reference evidence="2" key="3">
    <citation type="submission" date="2021-03" db="EMBL/GenBank/DDBJ databases">
        <title>Whole Genome Sequence of Bradyrhizobium sp. Strain 144S4.</title>
        <authorList>
            <person name="Bromfield E.S.P."/>
            <person name="Cloutier S."/>
        </authorList>
    </citation>
    <scope>NUCLEOTIDE SEQUENCE [LARGE SCALE GENOMIC DNA]</scope>
    <source>
        <strain evidence="2">144S4</strain>
    </source>
</reference>
<dbReference type="AlphaFoldDB" id="A0A7Z0TWR4"/>
<dbReference type="Proteomes" id="UP000664702">
    <property type="component" value="Chromosome"/>
</dbReference>
<name>A0A7Z0TWR4_9BRAD</name>
<dbReference type="EMBL" id="JAGEMI010000001">
    <property type="protein sequence ID" value="MBO1864582.1"/>
    <property type="molecule type" value="Genomic_DNA"/>
</dbReference>
<dbReference type="RefSeq" id="WP_166341472.1">
    <property type="nucleotide sequence ID" value="NZ_CP086136.1"/>
</dbReference>
<evidence type="ECO:0000313" key="7">
    <source>
        <dbReference type="Proteomes" id="UP000664702"/>
    </source>
</evidence>